<dbReference type="RefSeq" id="WP_069125708.1">
    <property type="nucleotide sequence ID" value="NZ_CP023483.1"/>
</dbReference>
<evidence type="ECO:0000259" key="3">
    <source>
        <dbReference type="Pfam" id="PF25166"/>
    </source>
</evidence>
<evidence type="ECO:0000313" key="5">
    <source>
        <dbReference type="Proteomes" id="UP000243591"/>
    </source>
</evidence>
<dbReference type="AlphaFoldDB" id="A0A1D2KCF6"/>
<feature type="domain" description="Competence protein CoiA nuclease-like" evidence="1">
    <location>
        <begin position="56"/>
        <end position="202"/>
    </location>
</feature>
<dbReference type="Pfam" id="PF25166">
    <property type="entry name" value="CoiA_C"/>
    <property type="match status" value="1"/>
</dbReference>
<accession>A0A1D2KCF6</accession>
<protein>
    <recommendedName>
        <fullName evidence="6">Competence protein CoiA</fullName>
    </recommendedName>
</protein>
<sequence>MQRAINQKDELIQINEANVQHPYYCPSCGAICIIKQGDKKRHHFAHKQNTSCQSGEGATHRLVKKELYDWISKTDRASSEFYFPELKQRADIYVPKMNHIIEYQESHLQTKVLKERMVGYRSLGKTVTWLTSVPKYKGGTLYLSQLQIFFINYHPKCGFYLLSYCSITKRVHLYYDLRGVSTKRFFAKVAKIGLADLTYSELSRWIITHRDLIVNSTNEMTEHKRQTAIFKFKSKEQRMFQRELYSASEHLLYFPYYVGVVLPQQWLLDTDAFIWQYRLIKYIQTTGFKTIEEISQWWDTIIAKKYFVYIHQQYSHHLWHSYLKLLVKLGYALIENNGYIIEGIVFNAIEKKREWPRLKQAMNQLQIQLN</sequence>
<dbReference type="InterPro" id="IPR057253">
    <property type="entry name" value="CoiA-like_N"/>
</dbReference>
<proteinExistence type="predicted"/>
<dbReference type="InterPro" id="IPR057252">
    <property type="entry name" value="CoiA_C"/>
</dbReference>
<dbReference type="Pfam" id="PF25164">
    <property type="entry name" value="CoiA_N"/>
    <property type="match status" value="1"/>
</dbReference>
<dbReference type="Proteomes" id="UP000243591">
    <property type="component" value="Chromosome"/>
</dbReference>
<dbReference type="KEGG" id="bths:CNY62_03125"/>
<reference evidence="4 5" key="1">
    <citation type="submission" date="2017-09" db="EMBL/GenBank/DDBJ databases">
        <title>Complete Genome Sequences of Two Strains of the Meat Spoilage Bacterium Brochothrix thermosphacta Isolated from Ground Chicken.</title>
        <authorList>
            <person name="Paoli G.C."/>
            <person name="Wijey C."/>
            <person name="Chen C.-Y."/>
            <person name="Nguyen L."/>
            <person name="Yan X."/>
            <person name="Irwin P.L."/>
        </authorList>
    </citation>
    <scope>NUCLEOTIDE SEQUENCE [LARGE SCALE GENOMIC DNA]</scope>
    <source>
        <strain evidence="4 5">BI</strain>
    </source>
</reference>
<organism evidence="4 5">
    <name type="scientific">Brochothrix thermosphacta</name>
    <name type="common">Microbacterium thermosphactum</name>
    <dbReference type="NCBI Taxonomy" id="2756"/>
    <lineage>
        <taxon>Bacteria</taxon>
        <taxon>Bacillati</taxon>
        <taxon>Bacillota</taxon>
        <taxon>Bacilli</taxon>
        <taxon>Bacillales</taxon>
        <taxon>Listeriaceae</taxon>
        <taxon>Brochothrix</taxon>
    </lineage>
</organism>
<name>A0A1D2KCF6_BROTH</name>
<dbReference type="InterPro" id="IPR010330">
    <property type="entry name" value="CoiA_nuc"/>
</dbReference>
<evidence type="ECO:0000259" key="2">
    <source>
        <dbReference type="Pfam" id="PF25164"/>
    </source>
</evidence>
<gene>
    <name evidence="4" type="ORF">CNY62_03125</name>
</gene>
<dbReference type="EMBL" id="CP023483">
    <property type="protein sequence ID" value="ATF25471.1"/>
    <property type="molecule type" value="Genomic_DNA"/>
</dbReference>
<feature type="domain" description="Competence protein CoiA C-terminal" evidence="3">
    <location>
        <begin position="225"/>
        <end position="339"/>
    </location>
</feature>
<keyword evidence="5" id="KW-1185">Reference proteome</keyword>
<dbReference type="STRING" id="2756.BFR44_00755"/>
<dbReference type="OrthoDB" id="3784230at2"/>
<evidence type="ECO:0000259" key="1">
    <source>
        <dbReference type="Pfam" id="PF06054"/>
    </source>
</evidence>
<feature type="domain" description="Competence protein CoiA-like N-terminal" evidence="2">
    <location>
        <begin position="13"/>
        <end position="54"/>
    </location>
</feature>
<evidence type="ECO:0008006" key="6">
    <source>
        <dbReference type="Google" id="ProtNLM"/>
    </source>
</evidence>
<dbReference type="Pfam" id="PF06054">
    <property type="entry name" value="CoiA_nuc"/>
    <property type="match status" value="1"/>
</dbReference>
<evidence type="ECO:0000313" key="4">
    <source>
        <dbReference type="EMBL" id="ATF25471.1"/>
    </source>
</evidence>